<feature type="compositionally biased region" description="Polar residues" evidence="1">
    <location>
        <begin position="300"/>
        <end position="313"/>
    </location>
</feature>
<protein>
    <submittedName>
        <fullName evidence="2">Uncharacterized protein</fullName>
    </submittedName>
</protein>
<feature type="compositionally biased region" description="Low complexity" evidence="1">
    <location>
        <begin position="1085"/>
        <end position="1097"/>
    </location>
</feature>
<dbReference type="Proteomes" id="UP000762676">
    <property type="component" value="Unassembled WGS sequence"/>
</dbReference>
<dbReference type="PANTHER" id="PTHR28597">
    <property type="entry name" value="VOLTAGE-DEPENDENT CALCIUM CHANNEL BETA SUBUNIT-ASSOCIATED REGULATORY PROTEIN"/>
    <property type="match status" value="1"/>
</dbReference>
<evidence type="ECO:0000313" key="2">
    <source>
        <dbReference type="EMBL" id="GFS17608.1"/>
    </source>
</evidence>
<feature type="region of interest" description="Disordered" evidence="1">
    <location>
        <begin position="198"/>
        <end position="334"/>
    </location>
</feature>
<feature type="compositionally biased region" description="Low complexity" evidence="1">
    <location>
        <begin position="198"/>
        <end position="221"/>
    </location>
</feature>
<feature type="compositionally biased region" description="Low complexity" evidence="1">
    <location>
        <begin position="232"/>
        <end position="253"/>
    </location>
</feature>
<feature type="compositionally biased region" description="Basic and acidic residues" evidence="1">
    <location>
        <begin position="1230"/>
        <end position="1242"/>
    </location>
</feature>
<feature type="region of interest" description="Disordered" evidence="1">
    <location>
        <begin position="701"/>
        <end position="755"/>
    </location>
</feature>
<organism evidence="2 3">
    <name type="scientific">Elysia marginata</name>
    <dbReference type="NCBI Taxonomy" id="1093978"/>
    <lineage>
        <taxon>Eukaryota</taxon>
        <taxon>Metazoa</taxon>
        <taxon>Spiralia</taxon>
        <taxon>Lophotrochozoa</taxon>
        <taxon>Mollusca</taxon>
        <taxon>Gastropoda</taxon>
        <taxon>Heterobranchia</taxon>
        <taxon>Euthyneura</taxon>
        <taxon>Panpulmonata</taxon>
        <taxon>Sacoglossa</taxon>
        <taxon>Placobranchoidea</taxon>
        <taxon>Plakobranchidae</taxon>
        <taxon>Elysia</taxon>
    </lineage>
</organism>
<feature type="compositionally biased region" description="Gly residues" evidence="1">
    <location>
        <begin position="1178"/>
        <end position="1190"/>
    </location>
</feature>
<feature type="region of interest" description="Disordered" evidence="1">
    <location>
        <begin position="135"/>
        <end position="162"/>
    </location>
</feature>
<gene>
    <name evidence="2" type="ORF">ElyMa_001500900</name>
</gene>
<dbReference type="GO" id="GO:0030141">
    <property type="term" value="C:secretory granule"/>
    <property type="evidence" value="ECO:0007669"/>
    <property type="project" value="TreeGrafter"/>
</dbReference>
<feature type="region of interest" description="Disordered" evidence="1">
    <location>
        <begin position="849"/>
        <end position="1114"/>
    </location>
</feature>
<accession>A0AAV4J6K8</accession>
<feature type="compositionally biased region" description="Low complexity" evidence="1">
    <location>
        <begin position="885"/>
        <end position="904"/>
    </location>
</feature>
<evidence type="ECO:0000256" key="1">
    <source>
        <dbReference type="SAM" id="MobiDB-lite"/>
    </source>
</evidence>
<comment type="caution">
    <text evidence="2">The sequence shown here is derived from an EMBL/GenBank/DDBJ whole genome shotgun (WGS) entry which is preliminary data.</text>
</comment>
<dbReference type="PANTHER" id="PTHR28597:SF1">
    <property type="entry name" value="VOLTAGE-DEPENDENT CALCIUM CHANNEL BETA SUBUNIT-ASSOCIATED REGULATORY PROTEIN"/>
    <property type="match status" value="1"/>
</dbReference>
<feature type="compositionally biased region" description="Polar residues" evidence="1">
    <location>
        <begin position="222"/>
        <end position="231"/>
    </location>
</feature>
<feature type="compositionally biased region" description="Basic and acidic residues" evidence="1">
    <location>
        <begin position="869"/>
        <end position="881"/>
    </location>
</feature>
<feature type="region of interest" description="Disordered" evidence="1">
    <location>
        <begin position="1171"/>
        <end position="1265"/>
    </location>
</feature>
<dbReference type="GO" id="GO:0005886">
    <property type="term" value="C:plasma membrane"/>
    <property type="evidence" value="ECO:0007669"/>
    <property type="project" value="TreeGrafter"/>
</dbReference>
<dbReference type="GO" id="GO:0045955">
    <property type="term" value="P:negative regulation of calcium ion-dependent exocytosis"/>
    <property type="evidence" value="ECO:0007669"/>
    <property type="project" value="TreeGrafter"/>
</dbReference>
<feature type="compositionally biased region" description="Polar residues" evidence="1">
    <location>
        <begin position="980"/>
        <end position="1006"/>
    </location>
</feature>
<evidence type="ECO:0000313" key="3">
    <source>
        <dbReference type="Proteomes" id="UP000762676"/>
    </source>
</evidence>
<feature type="region of interest" description="Disordered" evidence="1">
    <location>
        <begin position="360"/>
        <end position="403"/>
    </location>
</feature>
<reference evidence="2 3" key="1">
    <citation type="journal article" date="2021" name="Elife">
        <title>Chloroplast acquisition without the gene transfer in kleptoplastic sea slugs, Plakobranchus ocellatus.</title>
        <authorList>
            <person name="Maeda T."/>
            <person name="Takahashi S."/>
            <person name="Yoshida T."/>
            <person name="Shimamura S."/>
            <person name="Takaki Y."/>
            <person name="Nagai Y."/>
            <person name="Toyoda A."/>
            <person name="Suzuki Y."/>
            <person name="Arimoto A."/>
            <person name="Ishii H."/>
            <person name="Satoh N."/>
            <person name="Nishiyama T."/>
            <person name="Hasebe M."/>
            <person name="Maruyama T."/>
            <person name="Minagawa J."/>
            <person name="Obokata J."/>
            <person name="Shigenobu S."/>
        </authorList>
    </citation>
    <scope>NUCLEOTIDE SEQUENCE [LARGE SCALE GENOMIC DNA]</scope>
</reference>
<feature type="compositionally biased region" description="Basic and acidic residues" evidence="1">
    <location>
        <begin position="1040"/>
        <end position="1049"/>
    </location>
</feature>
<dbReference type="GO" id="GO:0044325">
    <property type="term" value="F:transmembrane transporter binding"/>
    <property type="evidence" value="ECO:0007669"/>
    <property type="project" value="InterPro"/>
</dbReference>
<feature type="compositionally biased region" description="Acidic residues" evidence="1">
    <location>
        <begin position="717"/>
        <end position="728"/>
    </location>
</feature>
<dbReference type="InterPro" id="IPR037658">
    <property type="entry name" value="CBARP"/>
</dbReference>
<feature type="compositionally biased region" description="Basic residues" evidence="1">
    <location>
        <begin position="289"/>
        <end position="299"/>
    </location>
</feature>
<keyword evidence="3" id="KW-1185">Reference proteome</keyword>
<feature type="compositionally biased region" description="Low complexity" evidence="1">
    <location>
        <begin position="1025"/>
        <end position="1038"/>
    </location>
</feature>
<proteinExistence type="predicted"/>
<feature type="compositionally biased region" description="Polar residues" evidence="1">
    <location>
        <begin position="730"/>
        <end position="751"/>
    </location>
</feature>
<sequence length="1335" mass="146449">MVKDSPAIVHVVTAPDTPDGTLDQGDDDWKDATGETVEQATPARHKMAGNVPYQHSTGSWGSGCRRVSFQLDNIPRSSSSGDFKGRRYIEGDFHHFKYSRIGLSPLLPRQYSMGGAGSPIPGRMFLDQNRFSSLDESSTLATRNRPHSDTSPGRSPGHSPAYSKAFYSADAQALQLQFQQTKQLRQQKLLSQVEAALASGSSTSPTPAASLAPAVSPRRSPCSPNRQPSDELQSLHPNQSSQQHQQSLLASRRSNSDRESTSPRLSPRIPSTEHLRHLSLDNLETSPNSHRHSGQRHARNSPSPSSVLIQNIRDTGAGSGGNVGGASNLSPSPPFKPLLQYDYSNPARKTTPLRRSPLAALVMPSGDGDSVTSSIVPPARDSPPSPFRPIQDNMTGSSPSPPYRPVRTQVAVEVHQIQNNNKTFYTNNNNNSFVNDGNSQEGGIYSGNSSEEQYNLLADRLDRARSYVLESSSSCSSFQAVPLSIPSATHPPAQARPVSSMLHKQNNPQQNLTKQTSNVVVCVDEVETPVLPEQQQPFFPKISGDNRVYFNKNQTSSKDYDLFKITEFTLEPAVAADIDLSPEGEFHKSKSLIRYNDTGSLEKLNDEDDQEMEFLCSAPQPSPTVGDNENRQEANLGKSPTFQFCHHYQEHQCHHQCQNCCQNDQTGKAEVTGREGILAACGKTTRRNRALWRLRATLEEEEECSDTLRMEDMTTSPDDESADCEEGEAQVTTETPNTTSFDSNNAQSDACQSDHHDSGIQFESCCRVAVIPAEHDPHGNDHRELGEHQGAYRDADSSQGAYVHVELNRGGNSPGAHLNLGNTLRPNYENRRLVFRRGVPAKGVAYCGGYRPANSKDENSFDSVETDFDGDREGEVSDTSRPEVTSTSFESSTTTDNTDSTTESQASKLRQMKADSGYKSLETQRQASRDKTDAVTVVGTDGKIVKRGSRASSEDLGDGPTARRDSRGTAVLHPLVLNRGSGQRTLEGSNSLPTTHKPNKQISENGISAKSSKEESISTFPLTTAKSFPASSASPSLPWRIERRSERTASKKRREFSRERQSVQVVYESIHEPDVEGETTAGAVSSSPSTSSQSHVNSLHRSNDDSFEEESSIPSKRSMFARFFKSQGPRFIPGHSSRSHYLSRDYSIDEKTNSIFNEFVRQDVTYQISPLCSKSRGTGSGGRAAGGGGSRFSNRRSPRRNAQQKFQRKHTDPGYFHRSEGDNGDFPSFSHRDRFAHGRRSDSSASSARRISPRDSIEEREDDEIDDIDEAVAMAEKAGRVNCSSVISVGLDMPSAKLCAPSPRFLESQLETVSLQDNHASSPLEGDTHQADYVI</sequence>
<dbReference type="EMBL" id="BMAT01002961">
    <property type="protein sequence ID" value="GFS17608.1"/>
    <property type="molecule type" value="Genomic_DNA"/>
</dbReference>
<name>A0AAV4J6K8_9GAST</name>
<feature type="compositionally biased region" description="Basic and acidic residues" evidence="1">
    <location>
        <begin position="1209"/>
        <end position="1221"/>
    </location>
</feature>